<dbReference type="SUPFAM" id="SSF53649">
    <property type="entry name" value="Alkaline phosphatase-like"/>
    <property type="match status" value="1"/>
</dbReference>
<gene>
    <name evidence="1" type="ORF">Prum_009050</name>
</gene>
<accession>A0A6V8KQ02</accession>
<proteinExistence type="predicted"/>
<dbReference type="RefSeq" id="WP_173074153.1">
    <property type="nucleotide sequence ID" value="NZ_BLPG01000001.1"/>
</dbReference>
<evidence type="ECO:0000313" key="2">
    <source>
        <dbReference type="Proteomes" id="UP000482960"/>
    </source>
</evidence>
<dbReference type="AlphaFoldDB" id="A0A6V8KQ02"/>
<dbReference type="EMBL" id="BLPG01000001">
    <property type="protein sequence ID" value="GFJ87263.1"/>
    <property type="molecule type" value="Genomic_DNA"/>
</dbReference>
<sequence length="208" mass="23213">MRGERRDSLVQTIDFAPTLLDFFGLPIPDDMRGTPLRDTARDAGLFGSFGGHVSLTDGRYVYMRAPAAPGNTPLLEHTLMPTHMHRHSCPRSCAAPNSSLLYDLLDDPGQERPLADDEVELRMIGLLVELMRANDAPPSQYERLGLPYTGPVAAEHLQIRRQWAQVEQCQARIVPGDYPAARSALTRRCATCSPPRRPKLYWPNTPPD</sequence>
<dbReference type="InterPro" id="IPR017850">
    <property type="entry name" value="Alkaline_phosphatase_core_sf"/>
</dbReference>
<comment type="caution">
    <text evidence="1">The sequence shown here is derived from an EMBL/GenBank/DDBJ whole genome shotgun (WGS) entry which is preliminary data.</text>
</comment>
<name>A0A6V8KQ02_9ACTN</name>
<keyword evidence="2" id="KW-1185">Reference proteome</keyword>
<evidence type="ECO:0008006" key="3">
    <source>
        <dbReference type="Google" id="ProtNLM"/>
    </source>
</evidence>
<reference evidence="1 2" key="2">
    <citation type="submission" date="2020-03" db="EMBL/GenBank/DDBJ databases">
        <authorList>
            <person name="Ichikawa N."/>
            <person name="Kimura A."/>
            <person name="Kitahashi Y."/>
            <person name="Uohara A."/>
        </authorList>
    </citation>
    <scope>NUCLEOTIDE SEQUENCE [LARGE SCALE GENOMIC DNA]</scope>
    <source>
        <strain evidence="1 2">NBRC 108638</strain>
    </source>
</reference>
<dbReference type="Gene3D" id="3.40.720.10">
    <property type="entry name" value="Alkaline Phosphatase, subunit A"/>
    <property type="match status" value="1"/>
</dbReference>
<reference evidence="1 2" key="1">
    <citation type="submission" date="2020-03" db="EMBL/GenBank/DDBJ databases">
        <title>Whole genome shotgun sequence of Phytohabitans rumicis NBRC 108638.</title>
        <authorList>
            <person name="Komaki H."/>
            <person name="Tamura T."/>
        </authorList>
    </citation>
    <scope>NUCLEOTIDE SEQUENCE [LARGE SCALE GENOMIC DNA]</scope>
    <source>
        <strain evidence="1 2">NBRC 108638</strain>
    </source>
</reference>
<evidence type="ECO:0000313" key="1">
    <source>
        <dbReference type="EMBL" id="GFJ87263.1"/>
    </source>
</evidence>
<organism evidence="1 2">
    <name type="scientific">Phytohabitans rumicis</name>
    <dbReference type="NCBI Taxonomy" id="1076125"/>
    <lineage>
        <taxon>Bacteria</taxon>
        <taxon>Bacillati</taxon>
        <taxon>Actinomycetota</taxon>
        <taxon>Actinomycetes</taxon>
        <taxon>Micromonosporales</taxon>
        <taxon>Micromonosporaceae</taxon>
    </lineage>
</organism>
<protein>
    <recommendedName>
        <fullName evidence="3">Sulfatase N-terminal domain-containing protein</fullName>
    </recommendedName>
</protein>
<dbReference type="Proteomes" id="UP000482960">
    <property type="component" value="Unassembled WGS sequence"/>
</dbReference>